<comment type="caution">
    <text evidence="4">The sequence shown here is derived from an EMBL/GenBank/DDBJ whole genome shotgun (WGS) entry which is preliminary data.</text>
</comment>
<gene>
    <name evidence="4" type="ORF">UY19_C0007G0038</name>
</gene>
<keyword evidence="2 4" id="KW-0808">Transferase</keyword>
<accession>A0A0G1U772</accession>
<dbReference type="EMBL" id="LCPB01000007">
    <property type="protein sequence ID" value="KKU89952.1"/>
    <property type="molecule type" value="Genomic_DNA"/>
</dbReference>
<protein>
    <submittedName>
        <fullName evidence="4">tRNA/rRNA methyltransferase (SpoU)</fullName>
    </submittedName>
</protein>
<evidence type="ECO:0000313" key="4">
    <source>
        <dbReference type="EMBL" id="KKU89952.1"/>
    </source>
</evidence>
<dbReference type="PANTHER" id="PTHR46429:SF1">
    <property type="entry name" value="23S RRNA (GUANOSINE-2'-O-)-METHYLTRANSFERASE RLMB"/>
    <property type="match status" value="1"/>
</dbReference>
<evidence type="ECO:0000256" key="1">
    <source>
        <dbReference type="ARBA" id="ARBA00022603"/>
    </source>
</evidence>
<dbReference type="GO" id="GO:0032259">
    <property type="term" value="P:methylation"/>
    <property type="evidence" value="ECO:0007669"/>
    <property type="project" value="UniProtKB-KW"/>
</dbReference>
<name>A0A0G1U772_9BACT</name>
<dbReference type="SUPFAM" id="SSF75217">
    <property type="entry name" value="alpha/beta knot"/>
    <property type="match status" value="1"/>
</dbReference>
<dbReference type="GO" id="GO:0003723">
    <property type="term" value="F:RNA binding"/>
    <property type="evidence" value="ECO:0007669"/>
    <property type="project" value="InterPro"/>
</dbReference>
<sequence>MEIVVILPDIRSTHNVGSIFRTADAAGVKKVFLCGITPQPVDQFGRKRQDISKVSLGAEDYIPWEYSKSAVRLIGRLKKEGYTICAVEQSADSVPYIGFNAPKTAKLALIMGNEVEGLPKGILARTDHILEIPMHGKKESLNVGVAFGVVVFGILNRAK</sequence>
<dbReference type="InterPro" id="IPR029026">
    <property type="entry name" value="tRNA_m1G_MTases_N"/>
</dbReference>
<evidence type="ECO:0000313" key="5">
    <source>
        <dbReference type="Proteomes" id="UP000033882"/>
    </source>
</evidence>
<dbReference type="Proteomes" id="UP000033882">
    <property type="component" value="Unassembled WGS sequence"/>
</dbReference>
<dbReference type="AlphaFoldDB" id="A0A0G1U772"/>
<dbReference type="Gene3D" id="3.40.1280.10">
    <property type="match status" value="1"/>
</dbReference>
<dbReference type="GO" id="GO:0006396">
    <property type="term" value="P:RNA processing"/>
    <property type="evidence" value="ECO:0007669"/>
    <property type="project" value="InterPro"/>
</dbReference>
<dbReference type="InterPro" id="IPR001537">
    <property type="entry name" value="SpoU_MeTrfase"/>
</dbReference>
<proteinExistence type="predicted"/>
<evidence type="ECO:0000256" key="2">
    <source>
        <dbReference type="ARBA" id="ARBA00022679"/>
    </source>
</evidence>
<reference evidence="4 5" key="1">
    <citation type="journal article" date="2015" name="Nature">
        <title>rRNA introns, odd ribosomes, and small enigmatic genomes across a large radiation of phyla.</title>
        <authorList>
            <person name="Brown C.T."/>
            <person name="Hug L.A."/>
            <person name="Thomas B.C."/>
            <person name="Sharon I."/>
            <person name="Castelle C.J."/>
            <person name="Singh A."/>
            <person name="Wilkins M.J."/>
            <person name="Williams K.H."/>
            <person name="Banfield J.F."/>
        </authorList>
    </citation>
    <scope>NUCLEOTIDE SEQUENCE [LARGE SCALE GENOMIC DNA]</scope>
</reference>
<dbReference type="PANTHER" id="PTHR46429">
    <property type="entry name" value="23S RRNA (GUANOSINE-2'-O-)-METHYLTRANSFERASE RLMB"/>
    <property type="match status" value="1"/>
</dbReference>
<dbReference type="Pfam" id="PF00588">
    <property type="entry name" value="SpoU_methylase"/>
    <property type="match status" value="1"/>
</dbReference>
<organism evidence="4 5">
    <name type="scientific">Candidatus Wolfebacteria bacterium GW2011_GWA2_47_9b</name>
    <dbReference type="NCBI Taxonomy" id="1619005"/>
    <lineage>
        <taxon>Bacteria</taxon>
        <taxon>Candidatus Wolfeibacteriota</taxon>
    </lineage>
</organism>
<dbReference type="GO" id="GO:0005829">
    <property type="term" value="C:cytosol"/>
    <property type="evidence" value="ECO:0007669"/>
    <property type="project" value="TreeGrafter"/>
</dbReference>
<dbReference type="InterPro" id="IPR004441">
    <property type="entry name" value="rRNA_MeTrfase_TrmH"/>
</dbReference>
<dbReference type="GO" id="GO:0008173">
    <property type="term" value="F:RNA methyltransferase activity"/>
    <property type="evidence" value="ECO:0007669"/>
    <property type="project" value="InterPro"/>
</dbReference>
<dbReference type="InterPro" id="IPR029028">
    <property type="entry name" value="Alpha/beta_knot_MTases"/>
</dbReference>
<feature type="domain" description="tRNA/rRNA methyltransferase SpoU type" evidence="3">
    <location>
        <begin position="3"/>
        <end position="151"/>
    </location>
</feature>
<keyword evidence="1 4" id="KW-0489">Methyltransferase</keyword>
<evidence type="ECO:0000259" key="3">
    <source>
        <dbReference type="Pfam" id="PF00588"/>
    </source>
</evidence>